<evidence type="ECO:0000256" key="4">
    <source>
        <dbReference type="ARBA" id="ARBA00022989"/>
    </source>
</evidence>
<protein>
    <recommendedName>
        <fullName evidence="7">Cytochrome c assembly protein domain-containing protein</fullName>
    </recommendedName>
</protein>
<evidence type="ECO:0000256" key="2">
    <source>
        <dbReference type="ARBA" id="ARBA00022692"/>
    </source>
</evidence>
<keyword evidence="2 6" id="KW-0812">Transmembrane</keyword>
<feature type="domain" description="Cytochrome c assembly protein" evidence="7">
    <location>
        <begin position="66"/>
        <end position="271"/>
    </location>
</feature>
<keyword evidence="3" id="KW-0201">Cytochrome c-type biogenesis</keyword>
<dbReference type="RefSeq" id="WP_264843342.1">
    <property type="nucleotide sequence ID" value="NZ_AP025628.1"/>
</dbReference>
<dbReference type="PANTHER" id="PTHR30071:SF1">
    <property type="entry name" value="CYTOCHROME B_B6 PROTEIN-RELATED"/>
    <property type="match status" value="1"/>
</dbReference>
<dbReference type="KEGG" id="cmic:caldi_03130"/>
<evidence type="ECO:0000313" key="8">
    <source>
        <dbReference type="EMBL" id="BDG59223.1"/>
    </source>
</evidence>
<name>A0AA35G7E0_9FIRM</name>
<dbReference type="Proteomes" id="UP001163687">
    <property type="component" value="Chromosome"/>
</dbReference>
<dbReference type="GO" id="GO:0020037">
    <property type="term" value="F:heme binding"/>
    <property type="evidence" value="ECO:0007669"/>
    <property type="project" value="InterPro"/>
</dbReference>
<feature type="transmembrane region" description="Helical" evidence="6">
    <location>
        <begin position="134"/>
        <end position="155"/>
    </location>
</feature>
<evidence type="ECO:0000313" key="9">
    <source>
        <dbReference type="Proteomes" id="UP001163687"/>
    </source>
</evidence>
<organism evidence="8 9">
    <name type="scientific">Caldinitratiruptor microaerophilus</name>
    <dbReference type="NCBI Taxonomy" id="671077"/>
    <lineage>
        <taxon>Bacteria</taxon>
        <taxon>Bacillati</taxon>
        <taxon>Bacillota</taxon>
        <taxon>Clostridia</taxon>
        <taxon>Eubacteriales</taxon>
        <taxon>Symbiobacteriaceae</taxon>
        <taxon>Caldinitratiruptor</taxon>
    </lineage>
</organism>
<sequence length="275" mass="30281">MLAESGLLGGTGAAYAVAAAAHLAFARYREWGALARWATRAAYAVHTAALLAVVLATRRFPVYTQFEALFALTWLLALGYLLVEALGRDRASGTFLVPVLSFLVLMGLASAPPVPGMGVRVHLPPGVVLWHVSGMLGGYVFFVSAFVVALMYLLLDYQLRRKVFSPLYYRLPSLETLDLWGYRFVALGFPLMTLGLLSGALFAETLWGPHRWSLDAKVLWTVVTWAVYGGYLLLRRRHGWGGRRSAWWAVGGFVAVVLNYFVINTALTGLHRFGI</sequence>
<feature type="transmembrane region" description="Helical" evidence="6">
    <location>
        <begin position="218"/>
        <end position="234"/>
    </location>
</feature>
<keyword evidence="4 6" id="KW-1133">Transmembrane helix</keyword>
<feature type="transmembrane region" description="Helical" evidence="6">
    <location>
        <begin position="180"/>
        <end position="203"/>
    </location>
</feature>
<comment type="subcellular location">
    <subcellularLocation>
        <location evidence="1">Membrane</location>
        <topology evidence="1">Multi-pass membrane protein</topology>
    </subcellularLocation>
</comment>
<gene>
    <name evidence="8" type="ORF">caldi_03130</name>
</gene>
<feature type="transmembrane region" description="Helical" evidence="6">
    <location>
        <begin position="6"/>
        <end position="25"/>
    </location>
</feature>
<feature type="transmembrane region" description="Helical" evidence="6">
    <location>
        <begin position="95"/>
        <end position="114"/>
    </location>
</feature>
<dbReference type="Pfam" id="PF01578">
    <property type="entry name" value="Cytochrom_C_asm"/>
    <property type="match status" value="1"/>
</dbReference>
<accession>A0AA35G7E0</accession>
<dbReference type="PANTHER" id="PTHR30071">
    <property type="entry name" value="HEME EXPORTER PROTEIN C"/>
    <property type="match status" value="1"/>
</dbReference>
<reference evidence="8" key="1">
    <citation type="submission" date="2022-03" db="EMBL/GenBank/DDBJ databases">
        <title>Complete genome sequence of Caldinitratiruptor microaerophilus.</title>
        <authorList>
            <person name="Mukaiyama R."/>
            <person name="Nishiyama T."/>
            <person name="Ueda K."/>
        </authorList>
    </citation>
    <scope>NUCLEOTIDE SEQUENCE</scope>
    <source>
        <strain evidence="8">JCM 16183</strain>
    </source>
</reference>
<evidence type="ECO:0000256" key="5">
    <source>
        <dbReference type="ARBA" id="ARBA00023136"/>
    </source>
</evidence>
<proteinExistence type="predicted"/>
<evidence type="ECO:0000256" key="3">
    <source>
        <dbReference type="ARBA" id="ARBA00022748"/>
    </source>
</evidence>
<dbReference type="EMBL" id="AP025628">
    <property type="protein sequence ID" value="BDG59223.1"/>
    <property type="molecule type" value="Genomic_DNA"/>
</dbReference>
<evidence type="ECO:0000259" key="7">
    <source>
        <dbReference type="Pfam" id="PF01578"/>
    </source>
</evidence>
<feature type="transmembrane region" description="Helical" evidence="6">
    <location>
        <begin position="37"/>
        <end position="56"/>
    </location>
</feature>
<feature type="transmembrane region" description="Helical" evidence="6">
    <location>
        <begin position="62"/>
        <end position="83"/>
    </location>
</feature>
<dbReference type="GO" id="GO:0017004">
    <property type="term" value="P:cytochrome complex assembly"/>
    <property type="evidence" value="ECO:0007669"/>
    <property type="project" value="UniProtKB-KW"/>
</dbReference>
<keyword evidence="5 6" id="KW-0472">Membrane</keyword>
<evidence type="ECO:0000256" key="6">
    <source>
        <dbReference type="SAM" id="Phobius"/>
    </source>
</evidence>
<dbReference type="InterPro" id="IPR002541">
    <property type="entry name" value="Cyt_c_assembly"/>
</dbReference>
<dbReference type="GO" id="GO:0005886">
    <property type="term" value="C:plasma membrane"/>
    <property type="evidence" value="ECO:0007669"/>
    <property type="project" value="TreeGrafter"/>
</dbReference>
<feature type="transmembrane region" description="Helical" evidence="6">
    <location>
        <begin position="246"/>
        <end position="263"/>
    </location>
</feature>
<evidence type="ECO:0000256" key="1">
    <source>
        <dbReference type="ARBA" id="ARBA00004141"/>
    </source>
</evidence>
<dbReference type="AlphaFoldDB" id="A0AA35G7E0"/>
<dbReference type="InterPro" id="IPR045062">
    <property type="entry name" value="Cyt_c_biogenesis_CcsA/CcmC"/>
</dbReference>
<keyword evidence="9" id="KW-1185">Reference proteome</keyword>